<proteinExistence type="predicted"/>
<name>A0ABT6G0Z3_9FLAO</name>
<dbReference type="RefSeq" id="WP_278005149.1">
    <property type="nucleotide sequence ID" value="NZ_JARSBN010000003.1"/>
</dbReference>
<dbReference type="Gene3D" id="3.40.1000.10">
    <property type="entry name" value="Mog1/PsbP, alpha/beta/alpha sandwich"/>
    <property type="match status" value="1"/>
</dbReference>
<comment type="caution">
    <text evidence="1">The sequence shown here is derived from an EMBL/GenBank/DDBJ whole genome shotgun (WGS) entry which is preliminary data.</text>
</comment>
<accession>A0ABT6G0Z3</accession>
<evidence type="ECO:0008006" key="3">
    <source>
        <dbReference type="Google" id="ProtNLM"/>
    </source>
</evidence>
<dbReference type="EMBL" id="JARSBN010000003">
    <property type="protein sequence ID" value="MDG4715696.1"/>
    <property type="molecule type" value="Genomic_DNA"/>
</dbReference>
<reference evidence="1 2" key="1">
    <citation type="submission" date="2023-03" db="EMBL/GenBank/DDBJ databases">
        <title>Strain YYF002 represents a novel species in the genus Winogradskyella isolated from seawater.</title>
        <authorList>
            <person name="Fu Z.-Y."/>
        </authorList>
    </citation>
    <scope>NUCLEOTIDE SEQUENCE [LARGE SCALE GENOMIC DNA]</scope>
    <source>
        <strain evidence="1 2">YYF002</strain>
    </source>
</reference>
<evidence type="ECO:0000313" key="2">
    <source>
        <dbReference type="Proteomes" id="UP001529085"/>
    </source>
</evidence>
<evidence type="ECO:0000313" key="1">
    <source>
        <dbReference type="EMBL" id="MDG4715696.1"/>
    </source>
</evidence>
<gene>
    <name evidence="1" type="ORF">P7122_07425</name>
</gene>
<keyword evidence="2" id="KW-1185">Reference proteome</keyword>
<organism evidence="1 2">
    <name type="scientific">Winogradskyella marincola</name>
    <dbReference type="NCBI Taxonomy" id="3037795"/>
    <lineage>
        <taxon>Bacteria</taxon>
        <taxon>Pseudomonadati</taxon>
        <taxon>Bacteroidota</taxon>
        <taxon>Flavobacteriia</taxon>
        <taxon>Flavobacteriales</taxon>
        <taxon>Flavobacteriaceae</taxon>
        <taxon>Winogradskyella</taxon>
    </lineage>
</organism>
<protein>
    <recommendedName>
        <fullName evidence="3">PsbP C-terminal domain-containing protein</fullName>
    </recommendedName>
</protein>
<dbReference type="Proteomes" id="UP001529085">
    <property type="component" value="Unassembled WGS sequence"/>
</dbReference>
<sequence>MKHAFFILFLFPLIVLSQENEDFKIYKNKNYSIEYPLNWNLDTSGDNGTEIYIYPKESNNSEIFVENINLLIQNLNDSTATIESCKILVEQQIEAMMTDSKFIVSEIVNKDKHKFHKLIAEGTYNTYKFKTIIYTWYFNKHIYTLTFVTLSEDYINNHTLALKIMDSFSLENNN</sequence>